<dbReference type="EMBL" id="BDMD01000141">
    <property type="protein sequence ID" value="GBF09940.1"/>
    <property type="molecule type" value="Genomic_DNA"/>
</dbReference>
<dbReference type="Proteomes" id="UP000291213">
    <property type="component" value="Unassembled WGS sequence"/>
</dbReference>
<dbReference type="Gene3D" id="1.10.3480.10">
    <property type="entry name" value="TorD-like"/>
    <property type="match status" value="1"/>
</dbReference>
<evidence type="ECO:0000313" key="1">
    <source>
        <dbReference type="EMBL" id="GBF09940.1"/>
    </source>
</evidence>
<name>A0A401HC16_AERPX</name>
<proteinExistence type="predicted"/>
<dbReference type="AlphaFoldDB" id="A0A401HC16"/>
<evidence type="ECO:0000313" key="2">
    <source>
        <dbReference type="Proteomes" id="UP000291213"/>
    </source>
</evidence>
<gene>
    <name evidence="1" type="ORF">apy_16650</name>
</gene>
<dbReference type="SUPFAM" id="SSF89155">
    <property type="entry name" value="TorD-like"/>
    <property type="match status" value="1"/>
</dbReference>
<dbReference type="RefSeq" id="WP_131160836.1">
    <property type="nucleotide sequence ID" value="NZ_BDMD01000141.1"/>
</dbReference>
<comment type="caution">
    <text evidence="1">The sequence shown here is derived from an EMBL/GenBank/DDBJ whole genome shotgun (WGS) entry which is preliminary data.</text>
</comment>
<dbReference type="OrthoDB" id="374710at2157"/>
<dbReference type="InterPro" id="IPR036411">
    <property type="entry name" value="TorD-like_sf"/>
</dbReference>
<protein>
    <submittedName>
        <fullName evidence="1">Uncharacterized protein</fullName>
    </submittedName>
</protein>
<reference evidence="1 2" key="1">
    <citation type="submission" date="2017-02" db="EMBL/GenBank/DDBJ databases">
        <title>isolation and characterization of a novel temperate virus Aeropyrum globular virus 1 infecting hyperthermophilic archaeon Aeropyrum.</title>
        <authorList>
            <person name="Yumiya M."/>
            <person name="Yoshida T."/>
            <person name="Sako Y."/>
        </authorList>
    </citation>
    <scope>NUCLEOTIDE SEQUENCE [LARGE SCALE GENOMIC DNA]</scope>
    <source>
        <strain evidence="1 2">YK1-12-2013</strain>
    </source>
</reference>
<accession>A0A401HC16</accession>
<organism evidence="1 2">
    <name type="scientific">Aeropyrum pernix</name>
    <dbReference type="NCBI Taxonomy" id="56636"/>
    <lineage>
        <taxon>Archaea</taxon>
        <taxon>Thermoproteota</taxon>
        <taxon>Thermoprotei</taxon>
        <taxon>Desulfurococcales</taxon>
        <taxon>Desulfurococcaceae</taxon>
        <taxon>Aeropyrum</taxon>
    </lineage>
</organism>
<sequence>MEKHIHNLNPTFFLGVSNIFGLASALLLSKATGDDIDDGLDDIPPAAEKLVAELKEAVESLSTEDAARLTSTDCRQDLTKAARLVWRKTVEAFYENHSYSAGGPLPPDHLAVQLAFASSTLREAAMALARDDREEVVRYLKLFSRFASVHLIPTARGCTNGFTALITELTEYTIELVRPLLVEEIGRLREAGEA</sequence>